<sequence length="281" mass="30430">MKDEDVHHGYETRASLQKLLSMMDRIDAESPSSVPPSGPANPPFPERVDHDTTTSHATSSASSVFSDHIPGPATSTPTTSTPTTSTPATSTPTTSTPTTSTPTTSPLITGLLTTSPSVRRPTKQMEGQNALLSMPAPHSYPFEVGHTLSPKAAGKQKKAVSVPAGGDDLLGPYVRELSPSNREELGNRANALRREDGTVCPLKMANLFLATSTLRSVAWPDLVDGETAIKKMRTDGHLDAYRAYELQKQEEAENREREKRRLANKRKYGLVRNKEPKGSET</sequence>
<feature type="region of interest" description="Disordered" evidence="1">
    <location>
        <begin position="21"/>
        <end position="124"/>
    </location>
</feature>
<organism evidence="2 3">
    <name type="scientific">Conoideocrella luteorostrata</name>
    <dbReference type="NCBI Taxonomy" id="1105319"/>
    <lineage>
        <taxon>Eukaryota</taxon>
        <taxon>Fungi</taxon>
        <taxon>Dikarya</taxon>
        <taxon>Ascomycota</taxon>
        <taxon>Pezizomycotina</taxon>
        <taxon>Sordariomycetes</taxon>
        <taxon>Hypocreomycetidae</taxon>
        <taxon>Hypocreales</taxon>
        <taxon>Clavicipitaceae</taxon>
        <taxon>Conoideocrella</taxon>
    </lineage>
</organism>
<proteinExistence type="predicted"/>
<protein>
    <submittedName>
        <fullName evidence="2">Uncharacterized protein</fullName>
    </submittedName>
</protein>
<comment type="caution">
    <text evidence="2">The sequence shown here is derived from an EMBL/GenBank/DDBJ whole genome shotgun (WGS) entry which is preliminary data.</text>
</comment>
<gene>
    <name evidence="2" type="ORF">QQS21_012528</name>
</gene>
<accession>A0AAJ0CB07</accession>
<feature type="compositionally biased region" description="Basic and acidic residues" evidence="1">
    <location>
        <begin position="272"/>
        <end position="281"/>
    </location>
</feature>
<dbReference type="EMBL" id="JASWJB010000552">
    <property type="protein sequence ID" value="KAK2589793.1"/>
    <property type="molecule type" value="Genomic_DNA"/>
</dbReference>
<feature type="compositionally biased region" description="Pro residues" evidence="1">
    <location>
        <begin position="33"/>
        <end position="45"/>
    </location>
</feature>
<dbReference type="Proteomes" id="UP001251528">
    <property type="component" value="Unassembled WGS sequence"/>
</dbReference>
<feature type="region of interest" description="Disordered" evidence="1">
    <location>
        <begin position="249"/>
        <end position="281"/>
    </location>
</feature>
<evidence type="ECO:0000256" key="1">
    <source>
        <dbReference type="SAM" id="MobiDB-lite"/>
    </source>
</evidence>
<keyword evidence="3" id="KW-1185">Reference proteome</keyword>
<reference evidence="2" key="1">
    <citation type="submission" date="2023-06" db="EMBL/GenBank/DDBJ databases">
        <title>Conoideocrella luteorostrata (Hypocreales: Clavicipitaceae), a potential biocontrol fungus for elongate hemlock scale in United States Christmas tree production areas.</title>
        <authorList>
            <person name="Barrett H."/>
            <person name="Lovett B."/>
            <person name="Macias A.M."/>
            <person name="Stajich J.E."/>
            <person name="Kasson M.T."/>
        </authorList>
    </citation>
    <scope>NUCLEOTIDE SEQUENCE</scope>
    <source>
        <strain evidence="2">ARSEF 14590</strain>
    </source>
</reference>
<evidence type="ECO:0000313" key="3">
    <source>
        <dbReference type="Proteomes" id="UP001251528"/>
    </source>
</evidence>
<evidence type="ECO:0000313" key="2">
    <source>
        <dbReference type="EMBL" id="KAK2589793.1"/>
    </source>
</evidence>
<dbReference type="AlphaFoldDB" id="A0AAJ0CB07"/>
<feature type="compositionally biased region" description="Low complexity" evidence="1">
    <location>
        <begin position="54"/>
        <end position="117"/>
    </location>
</feature>
<name>A0AAJ0CB07_9HYPO</name>
<feature type="compositionally biased region" description="Basic and acidic residues" evidence="1">
    <location>
        <begin position="249"/>
        <end position="261"/>
    </location>
</feature>